<keyword evidence="6" id="KW-0472">Membrane</keyword>
<dbReference type="GO" id="GO:0016671">
    <property type="term" value="F:oxidoreductase activity, acting on a sulfur group of donors, disulfide as acceptor"/>
    <property type="evidence" value="ECO:0007669"/>
    <property type="project" value="InterPro"/>
</dbReference>
<dbReference type="PANTHER" id="PTHR13234:SF8">
    <property type="entry name" value="GAMMA-INTERFERON-INDUCIBLE LYSOSOMAL THIOL REDUCTASE"/>
    <property type="match status" value="1"/>
</dbReference>
<comment type="subcellular location">
    <subcellularLocation>
        <location evidence="1">Secreted</location>
    </subcellularLocation>
</comment>
<reference evidence="7" key="1">
    <citation type="submission" date="2021-01" db="EMBL/GenBank/DDBJ databases">
        <authorList>
            <person name="Corre E."/>
            <person name="Pelletier E."/>
            <person name="Niang G."/>
            <person name="Scheremetjew M."/>
            <person name="Finn R."/>
            <person name="Kale V."/>
            <person name="Holt S."/>
            <person name="Cochrane G."/>
            <person name="Meng A."/>
            <person name="Brown T."/>
            <person name="Cohen L."/>
        </authorList>
    </citation>
    <scope>NUCLEOTIDE SEQUENCE</scope>
    <source>
        <strain evidence="7">CCMP325</strain>
    </source>
</reference>
<dbReference type="AlphaFoldDB" id="A0A7S0I0W4"/>
<keyword evidence="3" id="KW-0964">Secreted</keyword>
<keyword evidence="6" id="KW-1133">Transmembrane helix</keyword>
<keyword evidence="4" id="KW-0732">Signal</keyword>
<feature type="transmembrane region" description="Helical" evidence="6">
    <location>
        <begin position="357"/>
        <end position="375"/>
    </location>
</feature>
<gene>
    <name evidence="7" type="ORF">HPHI1048_LOCUS23282</name>
</gene>
<comment type="similarity">
    <text evidence="2">Belongs to the GILT family.</text>
</comment>
<protein>
    <submittedName>
        <fullName evidence="7">Uncharacterized protein</fullName>
    </submittedName>
</protein>
<dbReference type="Pfam" id="PF03227">
    <property type="entry name" value="GILT"/>
    <property type="match status" value="1"/>
</dbReference>
<evidence type="ECO:0000256" key="4">
    <source>
        <dbReference type="ARBA" id="ARBA00022729"/>
    </source>
</evidence>
<dbReference type="PANTHER" id="PTHR13234">
    <property type="entry name" value="GAMMA-INTERFERON INDUCIBLE LYSOSOMAL THIOL REDUCTASE GILT"/>
    <property type="match status" value="1"/>
</dbReference>
<organism evidence="7">
    <name type="scientific">Hanusia phi</name>
    <dbReference type="NCBI Taxonomy" id="3032"/>
    <lineage>
        <taxon>Eukaryota</taxon>
        <taxon>Cryptophyceae</taxon>
        <taxon>Pyrenomonadales</taxon>
        <taxon>Geminigeraceae</taxon>
        <taxon>Hanusia</taxon>
    </lineage>
</organism>
<dbReference type="GO" id="GO:0005576">
    <property type="term" value="C:extracellular region"/>
    <property type="evidence" value="ECO:0007669"/>
    <property type="project" value="UniProtKB-SubCell"/>
</dbReference>
<dbReference type="InterPro" id="IPR004911">
    <property type="entry name" value="Interferon-induced_GILT"/>
</dbReference>
<keyword evidence="6" id="KW-0812">Transmembrane</keyword>
<evidence type="ECO:0000256" key="6">
    <source>
        <dbReference type="SAM" id="Phobius"/>
    </source>
</evidence>
<proteinExistence type="inferred from homology"/>
<evidence type="ECO:0000256" key="2">
    <source>
        <dbReference type="ARBA" id="ARBA00005679"/>
    </source>
</evidence>
<evidence type="ECO:0000256" key="1">
    <source>
        <dbReference type="ARBA" id="ARBA00004613"/>
    </source>
</evidence>
<accession>A0A7S0I0W4</accession>
<evidence type="ECO:0000256" key="3">
    <source>
        <dbReference type="ARBA" id="ARBA00022525"/>
    </source>
</evidence>
<name>A0A7S0I0W4_9CRYP</name>
<evidence type="ECO:0000256" key="5">
    <source>
        <dbReference type="ARBA" id="ARBA00023180"/>
    </source>
</evidence>
<sequence>MIGRFCQNAVNKHSSWRGGECVKIYSTARACKNLLLLASFVQVLARDSRPASRANTNDFASLKINGRGAQKSVVTRVLSLLATQSSFMGTSLSDGWLIPSEKVDVRVFASMDDKNTKKAFTKSIGHVVQALQDSNVMSLHIIPWGLGTVLSGEGATLNLTDMQNQDPSTLIFECGNRPAESCKGNLWQGCLQKSYPNMKQYFPVSLCIIAKACLDEERPPDECFGPTDVVAESCVEDFGDGMNITELKQCVNGTEGKSILLENAMATMELDPSPKSMPWVTINGEPLVEMGDKGSEELLHLGRDVCETYSQDSWKMVDACKGFWESSKIGTANSQDGSSTPSVFEGRSRTQENGGTWILFLFINCVIGLISYVFCIPSEKPIASSAEILN</sequence>
<keyword evidence="5" id="KW-0325">Glycoprotein</keyword>
<dbReference type="EMBL" id="HBEO01034389">
    <property type="protein sequence ID" value="CAD8507724.1"/>
    <property type="molecule type" value="Transcribed_RNA"/>
</dbReference>
<evidence type="ECO:0000313" key="7">
    <source>
        <dbReference type="EMBL" id="CAD8507724.1"/>
    </source>
</evidence>